<dbReference type="InterPro" id="IPR058036">
    <property type="entry name" value="BREX_BrxC_4th"/>
</dbReference>
<dbReference type="InterPro" id="IPR058037">
    <property type="entry name" value="BREX_BrxC_helical"/>
</dbReference>
<name>A0A1A8XP29_9PROT</name>
<dbReference type="InterPro" id="IPR027417">
    <property type="entry name" value="P-loop_NTPase"/>
</dbReference>
<proteinExistence type="predicted"/>
<dbReference type="STRING" id="1860102.ACCAA_260069"/>
<evidence type="ECO:0000313" key="4">
    <source>
        <dbReference type="EMBL" id="SBT05708.1"/>
    </source>
</evidence>
<evidence type="ECO:0000259" key="1">
    <source>
        <dbReference type="Pfam" id="PF25791"/>
    </source>
</evidence>
<dbReference type="Pfam" id="PF25796">
    <property type="entry name" value="BREX_BrxC_4th"/>
    <property type="match status" value="1"/>
</dbReference>
<evidence type="ECO:0000259" key="2">
    <source>
        <dbReference type="Pfam" id="PF25792"/>
    </source>
</evidence>
<keyword evidence="5" id="KW-1185">Reference proteome</keyword>
<dbReference type="EMBL" id="FLQX01000101">
    <property type="protein sequence ID" value="SBT05708.1"/>
    <property type="molecule type" value="Genomic_DNA"/>
</dbReference>
<dbReference type="Pfam" id="PF25792">
    <property type="entry name" value="BREX_BrxC_helical"/>
    <property type="match status" value="1"/>
</dbReference>
<feature type="domain" description="Probable ATP-binding protein BrxC alpha-helical" evidence="2">
    <location>
        <begin position="885"/>
        <end position="1005"/>
    </location>
</feature>
<evidence type="ECO:0000313" key="5">
    <source>
        <dbReference type="Proteomes" id="UP000199169"/>
    </source>
</evidence>
<reference evidence="5" key="1">
    <citation type="submission" date="2016-06" db="EMBL/GenBank/DDBJ databases">
        <authorList>
            <person name="McIlroy S.J."/>
            <person name="Karst S.M."/>
            <person name="Albertsen M."/>
        </authorList>
    </citation>
    <scope>NUCLEOTIDE SEQUENCE [LARGE SCALE GENOMIC DNA]</scope>
</reference>
<dbReference type="Pfam" id="PF25791">
    <property type="entry name" value="WHD_BREX_BrxC"/>
    <property type="match status" value="1"/>
</dbReference>
<dbReference type="Proteomes" id="UP000199169">
    <property type="component" value="Unassembled WGS sequence"/>
</dbReference>
<organism evidence="4 5">
    <name type="scientific">Candidatus Accumulibacter aalborgensis</name>
    <dbReference type="NCBI Taxonomy" id="1860102"/>
    <lineage>
        <taxon>Bacteria</taxon>
        <taxon>Pseudomonadati</taxon>
        <taxon>Pseudomonadota</taxon>
        <taxon>Betaproteobacteria</taxon>
        <taxon>Candidatus Accumulibacter</taxon>
    </lineage>
</organism>
<dbReference type="RefSeq" id="WP_186406729.1">
    <property type="nucleotide sequence ID" value="NZ_FLQX01000101.1"/>
</dbReference>
<gene>
    <name evidence="4" type="ORF">ACCAA_260069</name>
</gene>
<sequence>MKIREIFTKPIDRPINGVIKADQRDAESIWQELDEYVVTKQLTEYLRRFFDAFLAAADNPKDPVLSARMAVWVSGSFGSGKSHFIKILSYLLENIEAVNPANGTTKRAAAFFDKHKIKDAMLLADVQRAVHGSSDVILFNIDAKADSKDERDVILQVFLRVFNEKLGYSGDAPHVAEMERHLVSKGAYETFKAAFAEKSGSTWDDQRDAVGFLRDEVVFALANALKQSEESAGAWFDSARETYRINIEGLARLIRNYLDSKPAGHRIVFLVDEVGQFIGNNTQLMLNLQTIAEQLGTLCQGRAWVIVTSQEDIDAAIGEANKARSQDFSKIQGRFHTRLSLASSNTDEVIGERLLAKTEAAHAALRDRFEKKGDIINNQLAFVGNSVTMKSYKDSAEFVACYPFAPYQFTLLQKIFESIRKVGATGKHLSKGERSLLDAFQSAAVRNAERGIDALVPLYDFYPSIESFIDTSAKRSIDEAPGNAALEPYDAQLLKAMFLIRYIPDIVKPNIDNLATLCVNEIDADKLALKRRIQESLARLEKQRLISRNGDLWFFLTNEERDVAREIGHVAVSANEKWRLLSELLYDDILAGQTRVRHRDTRADYEFNRLLDGAPWKNASHPLSLEIATPLGDDYELLSEARCILRSSESGGRALIRTAEGDRLDIELSLYLQIEKYIDSPKASMAAASMKRILMDRKDENRERRGRILAQLGDLMGTGDCYALGQKLQVKAASPGTLLDQLLNYLITNTYTKLPYLKQRQADPIAEIKAVLAANVIGQQALGLQGVDGNHLAIKELRDYLHLKAGTERVLLSDVVDRFTGIPWGWKPEWEVVLLVARLFMAGEIKLMCEGNDLDPKSAGDSLTKSVRFKQVSILKRKISDPDSLKRARALYKDLFARIAREDADALVADYRAALGDWLSDLKGYAQTAAIKHHPGKDVIDAASTRIGKQLAIRDAFEFIETLLSAKSDWLDASDDIHDVVSFYKTQLLSWRKLLEALTGFADNREVLLKLPDVATALAELESIRDNPAPYSQVPRVEALIKTVEAANEAEAQQRRERALNSIDSRIAEVVKSLDQVQAAAELRNKALLPLQELKTKVAGLSSIPKILYFQDQGGNLLDDAMLIIELASQKPATVVKDPGGTTTQKVLTTGAGTAAPKPSKVIRAADFSPTIYLESEADVENYVGKLKSELLAAIKAGQRVRIQ</sequence>
<dbReference type="InterPro" id="IPR058038">
    <property type="entry name" value="BREX_BrxC_wHTH"/>
</dbReference>
<dbReference type="NCBIfam" id="NF033441">
    <property type="entry name" value="BREX_BrxC"/>
    <property type="match status" value="1"/>
</dbReference>
<feature type="domain" description="Probable ATP-binding protein BrxC winged helix-turn-helix" evidence="1">
    <location>
        <begin position="753"/>
        <end position="878"/>
    </location>
</feature>
<protein>
    <submittedName>
        <fullName evidence="4">ATPase-like protein</fullName>
    </submittedName>
</protein>
<evidence type="ECO:0000259" key="3">
    <source>
        <dbReference type="Pfam" id="PF25796"/>
    </source>
</evidence>
<dbReference type="InterPro" id="IPR047679">
    <property type="entry name" value="BREX_BrxC"/>
</dbReference>
<dbReference type="SUPFAM" id="SSF52540">
    <property type="entry name" value="P-loop containing nucleoside triphosphate hydrolases"/>
    <property type="match status" value="1"/>
</dbReference>
<dbReference type="AlphaFoldDB" id="A0A1A8XP29"/>
<accession>A0A1A8XP29</accession>
<feature type="domain" description="Probable ATP-binding protein BrxC 4th six-stranded beta-sheet" evidence="3">
    <location>
        <begin position="571"/>
        <end position="746"/>
    </location>
</feature>